<comment type="subcellular location">
    <subcellularLocation>
        <location evidence="1">Nucleus</location>
    </subcellularLocation>
</comment>
<evidence type="ECO:0000256" key="5">
    <source>
        <dbReference type="ARBA" id="ARBA00023242"/>
    </source>
</evidence>
<evidence type="ECO:0000256" key="2">
    <source>
        <dbReference type="ARBA" id="ARBA00010314"/>
    </source>
</evidence>
<evidence type="ECO:0008006" key="8">
    <source>
        <dbReference type="Google" id="ProtNLM"/>
    </source>
</evidence>
<dbReference type="GO" id="GO:0000124">
    <property type="term" value="C:SAGA complex"/>
    <property type="evidence" value="ECO:0007669"/>
    <property type="project" value="TreeGrafter"/>
</dbReference>
<gene>
    <name evidence="6" type="ORF">NQ314_019300</name>
</gene>
<evidence type="ECO:0000313" key="7">
    <source>
        <dbReference type="Proteomes" id="UP001162156"/>
    </source>
</evidence>
<dbReference type="GO" id="GO:0003713">
    <property type="term" value="F:transcription coactivator activity"/>
    <property type="evidence" value="ECO:0007669"/>
    <property type="project" value="TreeGrafter"/>
</dbReference>
<proteinExistence type="inferred from homology"/>
<keyword evidence="7" id="KW-1185">Reference proteome</keyword>
<evidence type="ECO:0000256" key="4">
    <source>
        <dbReference type="ARBA" id="ARBA00023163"/>
    </source>
</evidence>
<evidence type="ECO:0000256" key="1">
    <source>
        <dbReference type="ARBA" id="ARBA00004123"/>
    </source>
</evidence>
<comment type="caution">
    <text evidence="6">The sequence shown here is derived from an EMBL/GenBank/DDBJ whole genome shotgun (WGS) entry which is preliminary data.</text>
</comment>
<keyword evidence="3" id="KW-0805">Transcription regulation</keyword>
<keyword evidence="4" id="KW-0804">Transcription</keyword>
<reference evidence="6" key="1">
    <citation type="journal article" date="2023" name="Insect Mol. Biol.">
        <title>Genome sequencing provides insights into the evolution of gene families encoding plant cell wall-degrading enzymes in longhorned beetles.</title>
        <authorList>
            <person name="Shin N.R."/>
            <person name="Okamura Y."/>
            <person name="Kirsch R."/>
            <person name="Pauchet Y."/>
        </authorList>
    </citation>
    <scope>NUCLEOTIDE SEQUENCE</scope>
    <source>
        <strain evidence="6">RBIC_L_NR</strain>
    </source>
</reference>
<dbReference type="InterPro" id="IPR024738">
    <property type="entry name" value="Hfi1/Tada1"/>
</dbReference>
<dbReference type="PANTHER" id="PTHR21277">
    <property type="entry name" value="TRANSCRIPTIONAL ADAPTER 1"/>
    <property type="match status" value="1"/>
</dbReference>
<evidence type="ECO:0000256" key="3">
    <source>
        <dbReference type="ARBA" id="ARBA00023015"/>
    </source>
</evidence>
<protein>
    <recommendedName>
        <fullName evidence="8">Transcriptional adapter 1</fullName>
    </recommendedName>
</protein>
<comment type="similarity">
    <text evidence="2">Belongs to the TADA1 family.</text>
</comment>
<dbReference type="PANTHER" id="PTHR21277:SF5">
    <property type="entry name" value="TRANSCRIPTIONAL ADAPTER 1"/>
    <property type="match status" value="1"/>
</dbReference>
<sequence length="195" mass="22499">MELNEARKNLEACLSEELRREYFALLRQWFLISTPITKDDFDKRVRKFLVTKEQIRCHNDFLLAIISKSRSDNRPKNIRTTNEEGVFECADFSEYVQPCSPPPSDLENRSASAELFMPDRGFIASRIAVIAWENGLEGADENVTDLVVHACQVFVRNIIMAMISRKKDIKLGMESFSLDLITPYQIHLLEILTIL</sequence>
<accession>A0AAV8WNZ6</accession>
<evidence type="ECO:0000313" key="6">
    <source>
        <dbReference type="EMBL" id="KAJ8928153.1"/>
    </source>
</evidence>
<dbReference type="GO" id="GO:0006357">
    <property type="term" value="P:regulation of transcription by RNA polymerase II"/>
    <property type="evidence" value="ECO:0007669"/>
    <property type="project" value="TreeGrafter"/>
</dbReference>
<dbReference type="GO" id="GO:0005634">
    <property type="term" value="C:nucleus"/>
    <property type="evidence" value="ECO:0007669"/>
    <property type="project" value="UniProtKB-SubCell"/>
</dbReference>
<dbReference type="AlphaFoldDB" id="A0AAV8WNZ6"/>
<organism evidence="6 7">
    <name type="scientific">Rhamnusium bicolor</name>
    <dbReference type="NCBI Taxonomy" id="1586634"/>
    <lineage>
        <taxon>Eukaryota</taxon>
        <taxon>Metazoa</taxon>
        <taxon>Ecdysozoa</taxon>
        <taxon>Arthropoda</taxon>
        <taxon>Hexapoda</taxon>
        <taxon>Insecta</taxon>
        <taxon>Pterygota</taxon>
        <taxon>Neoptera</taxon>
        <taxon>Endopterygota</taxon>
        <taxon>Coleoptera</taxon>
        <taxon>Polyphaga</taxon>
        <taxon>Cucujiformia</taxon>
        <taxon>Chrysomeloidea</taxon>
        <taxon>Cerambycidae</taxon>
        <taxon>Lepturinae</taxon>
        <taxon>Rhagiini</taxon>
        <taxon>Rhamnusium</taxon>
    </lineage>
</organism>
<dbReference type="Pfam" id="PF12767">
    <property type="entry name" value="SAGA-Tad1"/>
    <property type="match status" value="1"/>
</dbReference>
<name>A0AAV8WNZ6_9CUCU</name>
<keyword evidence="5" id="KW-0539">Nucleus</keyword>
<dbReference type="EMBL" id="JANEYF010005446">
    <property type="protein sequence ID" value="KAJ8928153.1"/>
    <property type="molecule type" value="Genomic_DNA"/>
</dbReference>
<dbReference type="Proteomes" id="UP001162156">
    <property type="component" value="Unassembled WGS sequence"/>
</dbReference>